<organism evidence="1 2">
    <name type="scientific">Paraurantiacibacter namhicola</name>
    <dbReference type="NCBI Taxonomy" id="645517"/>
    <lineage>
        <taxon>Bacteria</taxon>
        <taxon>Pseudomonadati</taxon>
        <taxon>Pseudomonadota</taxon>
        <taxon>Alphaproteobacteria</taxon>
        <taxon>Sphingomonadales</taxon>
        <taxon>Erythrobacteraceae</taxon>
        <taxon>Paraurantiacibacter</taxon>
    </lineage>
</organism>
<evidence type="ECO:0000313" key="1">
    <source>
        <dbReference type="EMBL" id="ANU06520.1"/>
    </source>
</evidence>
<dbReference type="RefSeq" id="WP_157093005.1">
    <property type="nucleotide sequence ID" value="NZ_CP016545.1"/>
</dbReference>
<dbReference type="STRING" id="645517.A6F65_00193"/>
<evidence type="ECO:0000313" key="2">
    <source>
        <dbReference type="Proteomes" id="UP000092698"/>
    </source>
</evidence>
<keyword evidence="2" id="KW-1185">Reference proteome</keyword>
<sequence length="158" mass="17228">MPRALAPAAHDIYRWSQQAWDRACTDWGNIMIFRKLAASLALAGLTFAPLSAQAQGALSYEDARDCAVIYVLLTGVAQSEGNPDAHYLEKGAEHWMVMAQRRTANPGGVVYEIEQKTVAIANNYAGNIAGLKADMRTPVAQCETLMRANSAEFENARP</sequence>
<dbReference type="AlphaFoldDB" id="A0A1C7D4X8"/>
<reference evidence="1 2" key="1">
    <citation type="submission" date="2016-07" db="EMBL/GenBank/DDBJ databases">
        <title>Complete genome sequence of Altererythrobacter namhicola JCM 16345T, containing esterase-encoding genes.</title>
        <authorList>
            <person name="Cheng H."/>
            <person name="Wu Y.-H."/>
            <person name="Jian S.-L."/>
            <person name="Huo Y.-Y."/>
            <person name="Wang C.-S."/>
            <person name="Xu X.-W."/>
        </authorList>
    </citation>
    <scope>NUCLEOTIDE SEQUENCE [LARGE SCALE GENOMIC DNA]</scope>
    <source>
        <strain evidence="1 2">JCM 16345</strain>
    </source>
</reference>
<protein>
    <submittedName>
        <fullName evidence="1">Uncharacterized protein</fullName>
    </submittedName>
</protein>
<proteinExistence type="predicted"/>
<dbReference type="Proteomes" id="UP000092698">
    <property type="component" value="Chromosome"/>
</dbReference>
<accession>A0A1C7D4X8</accession>
<dbReference type="EMBL" id="CP016545">
    <property type="protein sequence ID" value="ANU06520.1"/>
    <property type="molecule type" value="Genomic_DNA"/>
</dbReference>
<name>A0A1C7D4X8_9SPHN</name>
<dbReference type="KEGG" id="anh:A6F65_00193"/>
<gene>
    <name evidence="1" type="ORF">A6F65_00193</name>
</gene>